<evidence type="ECO:0000313" key="4">
    <source>
        <dbReference type="Proteomes" id="UP000440713"/>
    </source>
</evidence>
<dbReference type="PANTHER" id="PTHR30522">
    <property type="entry name" value="NUCLEOSIDE TRIPHOSPHATE PYROPHOSPHOHYDROLASE"/>
    <property type="match status" value="1"/>
</dbReference>
<feature type="domain" description="Tetrapyrrole methylase" evidence="1">
    <location>
        <begin position="5"/>
        <end position="190"/>
    </location>
</feature>
<dbReference type="EMBL" id="VUNE01000002">
    <property type="protein sequence ID" value="MST62397.1"/>
    <property type="molecule type" value="Genomic_DNA"/>
</dbReference>
<dbReference type="CDD" id="cd11528">
    <property type="entry name" value="NTP-PPase_MazG_Nterm"/>
    <property type="match status" value="1"/>
</dbReference>
<dbReference type="PIRSF" id="PIRSF002845">
    <property type="entry name" value="Ttrprl_mtas_MazG"/>
    <property type="match status" value="1"/>
</dbReference>
<dbReference type="CDD" id="cd11529">
    <property type="entry name" value="NTP-PPase_MazG_Cterm"/>
    <property type="match status" value="1"/>
</dbReference>
<dbReference type="GO" id="GO:0046061">
    <property type="term" value="P:dATP catabolic process"/>
    <property type="evidence" value="ECO:0007669"/>
    <property type="project" value="TreeGrafter"/>
</dbReference>
<dbReference type="CDD" id="cd11723">
    <property type="entry name" value="YabN_N_like"/>
    <property type="match status" value="1"/>
</dbReference>
<dbReference type="GO" id="GO:0047429">
    <property type="term" value="F:nucleoside triphosphate diphosphatase activity"/>
    <property type="evidence" value="ECO:0007669"/>
    <property type="project" value="UniProtKB-EC"/>
</dbReference>
<keyword evidence="3" id="KW-0378">Hydrolase</keyword>
<dbReference type="InterPro" id="IPR035996">
    <property type="entry name" value="4pyrrol_Methylase_sf"/>
</dbReference>
<dbReference type="RefSeq" id="WP_154537785.1">
    <property type="nucleotide sequence ID" value="NZ_VUNE01000002.1"/>
</dbReference>
<dbReference type="GO" id="GO:0008168">
    <property type="term" value="F:methyltransferase activity"/>
    <property type="evidence" value="ECO:0007669"/>
    <property type="project" value="InterPro"/>
</dbReference>
<dbReference type="NCBIfam" id="NF007113">
    <property type="entry name" value="PRK09562.1"/>
    <property type="match status" value="1"/>
</dbReference>
<dbReference type="GO" id="GO:0046076">
    <property type="term" value="P:dTTP catabolic process"/>
    <property type="evidence" value="ECO:0007669"/>
    <property type="project" value="TreeGrafter"/>
</dbReference>
<dbReference type="SUPFAM" id="SSF101386">
    <property type="entry name" value="all-alpha NTP pyrophosphatases"/>
    <property type="match status" value="2"/>
</dbReference>
<dbReference type="Gene3D" id="3.40.1010.10">
    <property type="entry name" value="Cobalt-precorrin-4 Transmethylase, Domain 1"/>
    <property type="match status" value="1"/>
</dbReference>
<protein>
    <submittedName>
        <fullName evidence="3">Nucleoside triphosphate pyrophosphohydrolase</fullName>
        <ecNumber evidence="3">3.6.1.9</ecNumber>
    </submittedName>
</protein>
<dbReference type="InterPro" id="IPR024180">
    <property type="entry name" value="Tetrapyrrole_Mease/MazG_pred"/>
</dbReference>
<dbReference type="EC" id="3.6.1.9" evidence="3"/>
<dbReference type="NCBIfam" id="TIGR00444">
    <property type="entry name" value="mazG"/>
    <property type="match status" value="1"/>
</dbReference>
<accession>A0A6N7XGB1</accession>
<dbReference type="InterPro" id="IPR048015">
    <property type="entry name" value="NTP-PPase_MazG-like_N"/>
</dbReference>
<dbReference type="GO" id="GO:0046081">
    <property type="term" value="P:dUTP catabolic process"/>
    <property type="evidence" value="ECO:0007669"/>
    <property type="project" value="TreeGrafter"/>
</dbReference>
<dbReference type="AlphaFoldDB" id="A0A6N7XGB1"/>
<dbReference type="InterPro" id="IPR004518">
    <property type="entry name" value="MazG-like_dom"/>
</dbReference>
<gene>
    <name evidence="3" type="primary">mazG</name>
    <name evidence="3" type="ORF">FYJ71_05325</name>
</gene>
<evidence type="ECO:0000259" key="2">
    <source>
        <dbReference type="Pfam" id="PF03819"/>
    </source>
</evidence>
<dbReference type="InterPro" id="IPR035013">
    <property type="entry name" value="YabN_N"/>
</dbReference>
<dbReference type="Pfam" id="PF03819">
    <property type="entry name" value="MazG"/>
    <property type="match status" value="2"/>
</dbReference>
<sequence>MGIKIIGLGPGDKSQISYGAIDALKSGNKIYLRTENHPVVNDLDICYESFDYLYERSDKFENVYEEIAKKIVEIGKNEDIVYAVPGHPRVAETSVTFIEKLSKEEGVSVEVIASMSFVDAMYAFLGFDPSEGFRLLDSFSIRKKDLDTDVNIIITQVYDRFIASNIKIELMNYYADDQDVWIVRAAGVRGMEFKDKIKLYELDRQEMVFDHLTSIFIPKGGEKNFKDIMDLVEVARVLRSDNGCEWDKKQTHKTLTKYLIEECYELIDAIENDDIDGIVEELGDLQYHIVLHSQIGYDTGYFDYDEVCNSSVEKMVSRHPHVFGDEEYKEGSWNINKMNEKGETKVSEGMRRIPNHLPALMKAIKVQNKASDAGFDWKEIDSVFEKVREEYEEFIEEYNRCDYEKMTEEFGDLIFSIVKLGRFLNIDPEHALCMTINKFVNRFEFVEDSLINNGLKIDKTNLETLEKLWEESKKRIKNT</sequence>
<keyword evidence="4" id="KW-1185">Reference proteome</keyword>
<dbReference type="InterPro" id="IPR014777">
    <property type="entry name" value="4pyrrole_Mease_sub1"/>
</dbReference>
<reference evidence="3 4" key="1">
    <citation type="submission" date="2019-08" db="EMBL/GenBank/DDBJ databases">
        <title>In-depth cultivation of the pig gut microbiome towards novel bacterial diversity and tailored functional studies.</title>
        <authorList>
            <person name="Wylensek D."/>
            <person name="Hitch T.C.A."/>
            <person name="Clavel T."/>
        </authorList>
    </citation>
    <scope>NUCLEOTIDE SEQUENCE [LARGE SCALE GENOMIC DNA]</scope>
    <source>
        <strain evidence="3 4">WCA-SAB-591-4A-A</strain>
    </source>
</reference>
<comment type="caution">
    <text evidence="3">The sequence shown here is derived from an EMBL/GenBank/DDBJ whole genome shotgun (WGS) entry which is preliminary data.</text>
</comment>
<dbReference type="SUPFAM" id="SSF53790">
    <property type="entry name" value="Tetrapyrrole methylase"/>
    <property type="match status" value="1"/>
</dbReference>
<proteinExistence type="predicted"/>
<dbReference type="GO" id="GO:0006203">
    <property type="term" value="P:dGTP catabolic process"/>
    <property type="evidence" value="ECO:0007669"/>
    <property type="project" value="TreeGrafter"/>
</dbReference>
<dbReference type="PANTHER" id="PTHR30522:SF0">
    <property type="entry name" value="NUCLEOSIDE TRIPHOSPHATE PYROPHOSPHOHYDROLASE"/>
    <property type="match status" value="1"/>
</dbReference>
<dbReference type="InterPro" id="IPR000878">
    <property type="entry name" value="4pyrrol_Mease"/>
</dbReference>
<feature type="domain" description="NTP pyrophosphohydrolase MazG-like" evidence="2">
    <location>
        <begin position="382"/>
        <end position="442"/>
    </location>
</feature>
<evidence type="ECO:0000313" key="3">
    <source>
        <dbReference type="EMBL" id="MST62397.1"/>
    </source>
</evidence>
<evidence type="ECO:0000259" key="1">
    <source>
        <dbReference type="Pfam" id="PF00590"/>
    </source>
</evidence>
<dbReference type="GO" id="GO:0046052">
    <property type="term" value="P:UTP catabolic process"/>
    <property type="evidence" value="ECO:0007669"/>
    <property type="project" value="TreeGrafter"/>
</dbReference>
<dbReference type="Gene3D" id="1.10.287.1080">
    <property type="entry name" value="MazG-like"/>
    <property type="match status" value="2"/>
</dbReference>
<dbReference type="FunFam" id="1.10.287.1080:FF:000003">
    <property type="entry name" value="Nucleoside triphosphate pyrophosphohydrolase"/>
    <property type="match status" value="1"/>
</dbReference>
<dbReference type="Proteomes" id="UP000440713">
    <property type="component" value="Unassembled WGS sequence"/>
</dbReference>
<dbReference type="InterPro" id="IPR011551">
    <property type="entry name" value="NTP_PyrPHydrolase_MazG"/>
</dbReference>
<feature type="domain" description="NTP pyrophosphohydrolase MazG-like" evidence="2">
    <location>
        <begin position="250"/>
        <end position="323"/>
    </location>
</feature>
<dbReference type="Pfam" id="PF00590">
    <property type="entry name" value="TP_methylase"/>
    <property type="match status" value="1"/>
</dbReference>
<dbReference type="InterPro" id="IPR048011">
    <property type="entry name" value="NTP-PPase_MazG-like_C"/>
</dbReference>
<organism evidence="3 4">
    <name type="scientific">Peptostreptococcus porci</name>
    <dbReference type="NCBI Taxonomy" id="2652282"/>
    <lineage>
        <taxon>Bacteria</taxon>
        <taxon>Bacillati</taxon>
        <taxon>Bacillota</taxon>
        <taxon>Clostridia</taxon>
        <taxon>Peptostreptococcales</taxon>
        <taxon>Peptostreptococcaceae</taxon>
        <taxon>Peptostreptococcus</taxon>
    </lineage>
</organism>
<dbReference type="GO" id="GO:0046047">
    <property type="term" value="P:TTP catabolic process"/>
    <property type="evidence" value="ECO:0007669"/>
    <property type="project" value="TreeGrafter"/>
</dbReference>
<name>A0A6N7XGB1_9FIRM</name>